<protein>
    <recommendedName>
        <fullName evidence="4">DUF304 domain-containing protein</fullName>
    </recommendedName>
</protein>
<evidence type="ECO:0000313" key="3">
    <source>
        <dbReference type="Proteomes" id="UP000007947"/>
    </source>
</evidence>
<dbReference type="KEGG" id="mph:MLP_53210"/>
<dbReference type="HOGENOM" id="CLU_1667372_0_0_11"/>
<dbReference type="OrthoDB" id="3730452at2"/>
<proteinExistence type="predicted"/>
<evidence type="ECO:0008006" key="4">
    <source>
        <dbReference type="Google" id="ProtNLM"/>
    </source>
</evidence>
<dbReference type="STRING" id="1032480.MLP_53210"/>
<keyword evidence="1" id="KW-0472">Membrane</keyword>
<feature type="transmembrane region" description="Helical" evidence="1">
    <location>
        <begin position="36"/>
        <end position="57"/>
    </location>
</feature>
<dbReference type="Proteomes" id="UP000007947">
    <property type="component" value="Chromosome"/>
</dbReference>
<dbReference type="AlphaFoldDB" id="F5XIU7"/>
<dbReference type="RefSeq" id="WP_013866146.1">
    <property type="nucleotide sequence ID" value="NC_015635.1"/>
</dbReference>
<accession>F5XIU7</accession>
<keyword evidence="1" id="KW-1133">Transmembrane helix</keyword>
<gene>
    <name evidence="2" type="ordered locus">MLP_53210</name>
</gene>
<reference evidence="2 3" key="1">
    <citation type="submission" date="2011-05" db="EMBL/GenBank/DDBJ databases">
        <title>Whole genome sequence of Microlunatus phosphovorus NM-1.</title>
        <authorList>
            <person name="Hosoyama A."/>
            <person name="Sasaki K."/>
            <person name="Harada T."/>
            <person name="Igarashi R."/>
            <person name="Kawakoshi A."/>
            <person name="Sasagawa M."/>
            <person name="Fukada J."/>
            <person name="Nakamura S."/>
            <person name="Katano Y."/>
            <person name="Hanada S."/>
            <person name="Kamagata Y."/>
            <person name="Nakamura N."/>
            <person name="Yamazaki S."/>
            <person name="Fujita N."/>
        </authorList>
    </citation>
    <scope>NUCLEOTIDE SEQUENCE [LARGE SCALE GENOMIC DNA]</scope>
    <source>
        <strain evidence="3">ATCC 700054 / DSM 10555 / JCM 9379 / NBRC 101784 / NCIMB 13414 / VKM Ac-1990 / NM-1</strain>
    </source>
</reference>
<keyword evidence="3" id="KW-1185">Reference proteome</keyword>
<sequence length="158" mass="17980">MAQPLPLSYNWRTPVVFATVALVVLLGILIRGQAVGWWSASLLLLLCWAGYCLVVWLRTRAYLLTEGPVLTTRHWRSYERVEGPQVRAVKEIITPSGPSYRLQVERLGELRWLTVPTAQLRRGTATLFTWILSQAPDAALDKRSRRTLELLQTRGLVE</sequence>
<evidence type="ECO:0000313" key="2">
    <source>
        <dbReference type="EMBL" id="BAK38335.1"/>
    </source>
</evidence>
<dbReference type="EMBL" id="AP012204">
    <property type="protein sequence ID" value="BAK38335.1"/>
    <property type="molecule type" value="Genomic_DNA"/>
</dbReference>
<name>F5XIU7_MICPN</name>
<organism evidence="2 3">
    <name type="scientific">Microlunatus phosphovorus (strain ATCC 700054 / DSM 10555 / JCM 9379 / NBRC 101784 / NCIMB 13414 / VKM Ac-1990 / NM-1)</name>
    <dbReference type="NCBI Taxonomy" id="1032480"/>
    <lineage>
        <taxon>Bacteria</taxon>
        <taxon>Bacillati</taxon>
        <taxon>Actinomycetota</taxon>
        <taxon>Actinomycetes</taxon>
        <taxon>Propionibacteriales</taxon>
        <taxon>Propionibacteriaceae</taxon>
        <taxon>Microlunatus</taxon>
    </lineage>
</organism>
<feature type="transmembrane region" description="Helical" evidence="1">
    <location>
        <begin position="12"/>
        <end position="30"/>
    </location>
</feature>
<keyword evidence="1" id="KW-0812">Transmembrane</keyword>
<evidence type="ECO:0000256" key="1">
    <source>
        <dbReference type="SAM" id="Phobius"/>
    </source>
</evidence>